<dbReference type="AlphaFoldDB" id="A0A7J0GMB4"/>
<gene>
    <name evidence="2" type="ORF">Acr_23g0003510</name>
</gene>
<feature type="compositionally biased region" description="Pro residues" evidence="1">
    <location>
        <begin position="32"/>
        <end position="43"/>
    </location>
</feature>
<evidence type="ECO:0000313" key="3">
    <source>
        <dbReference type="Proteomes" id="UP000585474"/>
    </source>
</evidence>
<organism evidence="2 3">
    <name type="scientific">Actinidia rufa</name>
    <dbReference type="NCBI Taxonomy" id="165716"/>
    <lineage>
        <taxon>Eukaryota</taxon>
        <taxon>Viridiplantae</taxon>
        <taxon>Streptophyta</taxon>
        <taxon>Embryophyta</taxon>
        <taxon>Tracheophyta</taxon>
        <taxon>Spermatophyta</taxon>
        <taxon>Magnoliopsida</taxon>
        <taxon>eudicotyledons</taxon>
        <taxon>Gunneridae</taxon>
        <taxon>Pentapetalae</taxon>
        <taxon>asterids</taxon>
        <taxon>Ericales</taxon>
        <taxon>Actinidiaceae</taxon>
        <taxon>Actinidia</taxon>
    </lineage>
</organism>
<name>A0A7J0GMB4_9ERIC</name>
<reference evidence="2 3" key="1">
    <citation type="submission" date="2019-07" db="EMBL/GenBank/DDBJ databases">
        <title>De Novo Assembly of kiwifruit Actinidia rufa.</title>
        <authorList>
            <person name="Sugita-Konishi S."/>
            <person name="Sato K."/>
            <person name="Mori E."/>
            <person name="Abe Y."/>
            <person name="Kisaki G."/>
            <person name="Hamano K."/>
            <person name="Suezawa K."/>
            <person name="Otani M."/>
            <person name="Fukuda T."/>
            <person name="Manabe T."/>
            <person name="Gomi K."/>
            <person name="Tabuchi M."/>
            <person name="Akimitsu K."/>
            <person name="Kataoka I."/>
        </authorList>
    </citation>
    <scope>NUCLEOTIDE SEQUENCE [LARGE SCALE GENOMIC DNA]</scope>
    <source>
        <strain evidence="3">cv. Fuchu</strain>
    </source>
</reference>
<protein>
    <submittedName>
        <fullName evidence="2">Uncharacterized protein</fullName>
    </submittedName>
</protein>
<feature type="compositionally biased region" description="Low complexity" evidence="1">
    <location>
        <begin position="44"/>
        <end position="55"/>
    </location>
</feature>
<comment type="caution">
    <text evidence="2">The sequence shown here is derived from an EMBL/GenBank/DDBJ whole genome shotgun (WGS) entry which is preliminary data.</text>
</comment>
<accession>A0A7J0GMB4</accession>
<feature type="region of interest" description="Disordered" evidence="1">
    <location>
        <begin position="29"/>
        <end position="59"/>
    </location>
</feature>
<evidence type="ECO:0000313" key="2">
    <source>
        <dbReference type="EMBL" id="GFZ11966.1"/>
    </source>
</evidence>
<dbReference type="Proteomes" id="UP000585474">
    <property type="component" value="Unassembled WGS sequence"/>
</dbReference>
<sequence>MRVGRGLFATVDGGEGLEDGGRARISIYRLPPSLPSPSRPSPLPLETLTPTQPSPATIGHRHQLLIPPLRNPRTGTRRPVVVSVTASVISGEKLAVAVVVGATAGVEGAIFCDFGVTGICI</sequence>
<proteinExistence type="predicted"/>
<evidence type="ECO:0000256" key="1">
    <source>
        <dbReference type="SAM" id="MobiDB-lite"/>
    </source>
</evidence>
<keyword evidence="3" id="KW-1185">Reference proteome</keyword>
<dbReference type="EMBL" id="BJWL01000023">
    <property type="protein sequence ID" value="GFZ11966.1"/>
    <property type="molecule type" value="Genomic_DNA"/>
</dbReference>